<organism evidence="4 5">
    <name type="scientific">Mucisphaera calidilacus</name>
    <dbReference type="NCBI Taxonomy" id="2527982"/>
    <lineage>
        <taxon>Bacteria</taxon>
        <taxon>Pseudomonadati</taxon>
        <taxon>Planctomycetota</taxon>
        <taxon>Phycisphaerae</taxon>
        <taxon>Phycisphaerales</taxon>
        <taxon>Phycisphaeraceae</taxon>
        <taxon>Mucisphaera</taxon>
    </lineage>
</organism>
<dbReference type="Gene3D" id="3.40.50.300">
    <property type="entry name" value="P-loop containing nucleotide triphosphate hydrolases"/>
    <property type="match status" value="1"/>
</dbReference>
<keyword evidence="5" id="KW-1185">Reference proteome</keyword>
<comment type="similarity">
    <text evidence="1">Belongs to the GSP E family.</text>
</comment>
<dbReference type="RefSeq" id="WP_236254510.1">
    <property type="nucleotide sequence ID" value="NZ_CP036280.1"/>
</dbReference>
<evidence type="ECO:0000313" key="5">
    <source>
        <dbReference type="Proteomes" id="UP000320386"/>
    </source>
</evidence>
<dbReference type="PROSITE" id="PS00662">
    <property type="entry name" value="T2SP_E"/>
    <property type="match status" value="1"/>
</dbReference>
<dbReference type="InterPro" id="IPR027417">
    <property type="entry name" value="P-loop_NTPase"/>
</dbReference>
<protein>
    <submittedName>
        <fullName evidence="4">Twitching mobility protein</fullName>
    </submittedName>
</protein>
<evidence type="ECO:0000259" key="3">
    <source>
        <dbReference type="PROSITE" id="PS00662"/>
    </source>
</evidence>
<dbReference type="InterPro" id="IPR006321">
    <property type="entry name" value="PilT/PilU"/>
</dbReference>
<feature type="domain" description="Bacterial type II secretion system protein E" evidence="3">
    <location>
        <begin position="238"/>
        <end position="252"/>
    </location>
</feature>
<dbReference type="PANTHER" id="PTHR30486:SF16">
    <property type="entry name" value="TWITCHING MOTILITY PROTEIN PILT"/>
    <property type="match status" value="1"/>
</dbReference>
<dbReference type="AlphaFoldDB" id="A0A518BTG5"/>
<dbReference type="InterPro" id="IPR001482">
    <property type="entry name" value="T2SS/T4SS_dom"/>
</dbReference>
<dbReference type="Gene3D" id="3.30.450.90">
    <property type="match status" value="1"/>
</dbReference>
<dbReference type="EMBL" id="CP036280">
    <property type="protein sequence ID" value="QDU70266.1"/>
    <property type="molecule type" value="Genomic_DNA"/>
</dbReference>
<dbReference type="PANTHER" id="PTHR30486">
    <property type="entry name" value="TWITCHING MOTILITY PROTEIN PILT"/>
    <property type="match status" value="1"/>
</dbReference>
<dbReference type="GO" id="GO:0005524">
    <property type="term" value="F:ATP binding"/>
    <property type="evidence" value="ECO:0007669"/>
    <property type="project" value="InterPro"/>
</dbReference>
<dbReference type="SUPFAM" id="SSF52540">
    <property type="entry name" value="P-loop containing nucleoside triphosphate hydrolases"/>
    <property type="match status" value="1"/>
</dbReference>
<gene>
    <name evidence="4" type="primary">pilT_1</name>
    <name evidence="4" type="ORF">Pan265_00890</name>
</gene>
<dbReference type="InterPro" id="IPR050921">
    <property type="entry name" value="T4SS_GSP_E_ATPase"/>
</dbReference>
<dbReference type="GO" id="GO:0016887">
    <property type="term" value="F:ATP hydrolysis activity"/>
    <property type="evidence" value="ECO:0007669"/>
    <property type="project" value="InterPro"/>
</dbReference>
<sequence length="400" mass="44673">MTQSSPHSSSSGSSHGTSFGTSFGDPVPVDHVDQKRSLSDTPLKKFFKAAIQFESSDVIMRAGQVPKLRVKGALKALDHPAIPETQFERWVEQGLSEAQFQYYAEHGSIDLGIDVETGGKAHRFRVNVFRTRGRSAIAARRVSAEILDFSQLHLPPVMEKICQVHQGLVLLCGVTGSGKSTTIASMLDHIAQERYCHILTIEDPIEYIFADEDRKASINQREVGIDVPDFPYALRAMVRENPDVVLIGEMRDRETFEAALQAAETGHLVFGTIHASSATQAFGRIYDLFPQEEREAIRGLLAFQLQAFVYQKLLPTIKPEMQRVPAVEILLQTPPVRKYILEGREDELQEVIKDSREDGMQTFTDSLVDLVETNYIHPRVAQSAAPSAEELKMRLRGITN</sequence>
<accession>A0A518BTG5</accession>
<name>A0A518BTG5_9BACT</name>
<dbReference type="Proteomes" id="UP000320386">
    <property type="component" value="Chromosome"/>
</dbReference>
<dbReference type="NCBIfam" id="TIGR01420">
    <property type="entry name" value="pilT_fam"/>
    <property type="match status" value="1"/>
</dbReference>
<dbReference type="KEGG" id="mcad:Pan265_00890"/>
<reference evidence="4 5" key="1">
    <citation type="submission" date="2019-02" db="EMBL/GenBank/DDBJ databases">
        <title>Deep-cultivation of Planctomycetes and their phenomic and genomic characterization uncovers novel biology.</title>
        <authorList>
            <person name="Wiegand S."/>
            <person name="Jogler M."/>
            <person name="Boedeker C."/>
            <person name="Pinto D."/>
            <person name="Vollmers J."/>
            <person name="Rivas-Marin E."/>
            <person name="Kohn T."/>
            <person name="Peeters S.H."/>
            <person name="Heuer A."/>
            <person name="Rast P."/>
            <person name="Oberbeckmann S."/>
            <person name="Bunk B."/>
            <person name="Jeske O."/>
            <person name="Meyerdierks A."/>
            <person name="Storesund J.E."/>
            <person name="Kallscheuer N."/>
            <person name="Luecker S."/>
            <person name="Lage O.M."/>
            <person name="Pohl T."/>
            <person name="Merkel B.J."/>
            <person name="Hornburger P."/>
            <person name="Mueller R.-W."/>
            <person name="Bruemmer F."/>
            <person name="Labrenz M."/>
            <person name="Spormann A.M."/>
            <person name="Op den Camp H."/>
            <person name="Overmann J."/>
            <person name="Amann R."/>
            <person name="Jetten M.S.M."/>
            <person name="Mascher T."/>
            <person name="Medema M.H."/>
            <person name="Devos D.P."/>
            <person name="Kaster A.-K."/>
            <person name="Ovreas L."/>
            <person name="Rohde M."/>
            <person name="Galperin M.Y."/>
            <person name="Jogler C."/>
        </authorList>
    </citation>
    <scope>NUCLEOTIDE SEQUENCE [LARGE SCALE GENOMIC DNA]</scope>
    <source>
        <strain evidence="4 5">Pan265</strain>
    </source>
</reference>
<proteinExistence type="inferred from homology"/>
<evidence type="ECO:0000256" key="2">
    <source>
        <dbReference type="SAM" id="MobiDB-lite"/>
    </source>
</evidence>
<dbReference type="CDD" id="cd01131">
    <property type="entry name" value="PilT"/>
    <property type="match status" value="1"/>
</dbReference>
<feature type="compositionally biased region" description="Low complexity" evidence="2">
    <location>
        <begin position="1"/>
        <end position="24"/>
    </location>
</feature>
<evidence type="ECO:0000256" key="1">
    <source>
        <dbReference type="ARBA" id="ARBA00006611"/>
    </source>
</evidence>
<feature type="region of interest" description="Disordered" evidence="2">
    <location>
        <begin position="1"/>
        <end position="33"/>
    </location>
</feature>
<evidence type="ECO:0000313" key="4">
    <source>
        <dbReference type="EMBL" id="QDU70266.1"/>
    </source>
</evidence>
<dbReference type="Pfam" id="PF00437">
    <property type="entry name" value="T2SSE"/>
    <property type="match status" value="1"/>
</dbReference>